<feature type="domain" description="SUN" evidence="3">
    <location>
        <begin position="323"/>
        <end position="558"/>
    </location>
</feature>
<accession>A0A4T0X2X9</accession>
<feature type="region of interest" description="Disordered" evidence="1">
    <location>
        <begin position="83"/>
        <end position="103"/>
    </location>
</feature>
<name>A0A4T0X2X9_9ASCO</name>
<evidence type="ECO:0000313" key="5">
    <source>
        <dbReference type="Proteomes" id="UP000307173"/>
    </source>
</evidence>
<keyword evidence="5" id="KW-1185">Reference proteome</keyword>
<evidence type="ECO:0000259" key="3">
    <source>
        <dbReference type="PROSITE" id="PS51469"/>
    </source>
</evidence>
<comment type="caution">
    <text evidence="4">The sequence shown here is derived from an EMBL/GenBank/DDBJ whole genome shotgun (WGS) entry which is preliminary data.</text>
</comment>
<keyword evidence="2" id="KW-1133">Transmembrane helix</keyword>
<dbReference type="PROSITE" id="PS51469">
    <property type="entry name" value="SUN"/>
    <property type="match status" value="1"/>
</dbReference>
<dbReference type="InterPro" id="IPR012919">
    <property type="entry name" value="SUN_dom"/>
</dbReference>
<proteinExistence type="predicted"/>
<dbReference type="Proteomes" id="UP000307173">
    <property type="component" value="Unassembled WGS sequence"/>
</dbReference>
<dbReference type="EMBL" id="SELW01000280">
    <property type="protein sequence ID" value="TID29666.1"/>
    <property type="molecule type" value="Genomic_DNA"/>
</dbReference>
<dbReference type="OrthoDB" id="3994639at2759"/>
<keyword evidence="2" id="KW-0472">Membrane</keyword>
<sequence length="579" mass="66438">MILPSKESYSSEMGNASERLVPIDGKGEHFKEFVQELYEVEKDDERESQIFTKETFVLSEKDLAIVNREVQQRLNQELEVEYYQDEEEDDDDDYEDIDDDEGKITDSYYQGEQSFYGDNDDELTSYKGPKRAISTESVDSDADYDSTQYIYDPPNKYKDRFLLYLLKASPILVVLFALYLYIGPIASSEIATIFNSSIPSPYLNHKIFVLEEEISSLRKLKHLDKKVDSIQSEIRLMKEYLETLQLNPKLAANGDRVATRLEAIEASIRKLSEKVESSDVSAAATAATTTTTTTTVTVTSTAIRLPRESSSKVEGRYYNVASHCSVVRRLTSIPWRARRRKSAIERILFGFPDFFKRVLQKREKSNAVRSIGGVSLLSAANHPRNVLQDSLNKFWQIQATNLPVYYTVRLPDAGKIYEIGLYHSRQCPIVSTELSIQTEIRNRWMKTAPQDVEVLLRPVVGDVKMMRDAMAKFYNQDLKFDGPFASNKRSSELDGWIRAGTMRYDIEVDNGYQAFPWSAEVRGEISRFRVLEVMIVIHSNWGDEVIVLDSLRIFEHAEDEKMGVVDDYDDDDVYLGQEK</sequence>
<evidence type="ECO:0000313" key="4">
    <source>
        <dbReference type="EMBL" id="TID29666.1"/>
    </source>
</evidence>
<dbReference type="Gene3D" id="2.60.120.260">
    <property type="entry name" value="Galactose-binding domain-like"/>
    <property type="match status" value="1"/>
</dbReference>
<dbReference type="STRING" id="52247.A0A4T0X2X9"/>
<protein>
    <recommendedName>
        <fullName evidence="3">SUN domain-containing protein</fullName>
    </recommendedName>
</protein>
<gene>
    <name evidence="4" type="ORF">CANINC_001785</name>
</gene>
<evidence type="ECO:0000256" key="1">
    <source>
        <dbReference type="SAM" id="MobiDB-lite"/>
    </source>
</evidence>
<keyword evidence="2" id="KW-0812">Transmembrane</keyword>
<organism evidence="4 5">
    <name type="scientific">Pichia inconspicua</name>
    <dbReference type="NCBI Taxonomy" id="52247"/>
    <lineage>
        <taxon>Eukaryota</taxon>
        <taxon>Fungi</taxon>
        <taxon>Dikarya</taxon>
        <taxon>Ascomycota</taxon>
        <taxon>Saccharomycotina</taxon>
        <taxon>Pichiomycetes</taxon>
        <taxon>Pichiales</taxon>
        <taxon>Pichiaceae</taxon>
        <taxon>Pichia</taxon>
    </lineage>
</organism>
<reference evidence="4 5" key="1">
    <citation type="journal article" date="2019" name="Front. Genet.">
        <title>Whole-Genome Sequencing of the Opportunistic Yeast Pathogen Candida inconspicua Uncovers Its Hybrid Origin.</title>
        <authorList>
            <person name="Mixao V."/>
            <person name="Hansen A.P."/>
            <person name="Saus E."/>
            <person name="Boekhout T."/>
            <person name="Lass-Florl C."/>
            <person name="Gabaldon T."/>
        </authorList>
    </citation>
    <scope>NUCLEOTIDE SEQUENCE [LARGE SCALE GENOMIC DNA]</scope>
    <source>
        <strain evidence="4 5">CBS 180</strain>
    </source>
</reference>
<evidence type="ECO:0000256" key="2">
    <source>
        <dbReference type="SAM" id="Phobius"/>
    </source>
</evidence>
<dbReference type="AlphaFoldDB" id="A0A4T0X2X9"/>
<feature type="compositionally biased region" description="Acidic residues" evidence="1">
    <location>
        <begin position="83"/>
        <end position="101"/>
    </location>
</feature>
<feature type="transmembrane region" description="Helical" evidence="2">
    <location>
        <begin position="161"/>
        <end position="182"/>
    </location>
</feature>
<feature type="region of interest" description="Disordered" evidence="1">
    <location>
        <begin position="1"/>
        <end position="21"/>
    </location>
</feature>